<evidence type="ECO:0000313" key="17">
    <source>
        <dbReference type="Proteomes" id="UP001524547"/>
    </source>
</evidence>
<comment type="subunit">
    <text evidence="14">Homodimer.</text>
</comment>
<keyword evidence="5 14" id="KW-1003">Cell membrane</keyword>
<evidence type="ECO:0000256" key="14">
    <source>
        <dbReference type="HAMAP-Rule" id="MF_02239"/>
    </source>
</evidence>
<keyword evidence="7 14" id="KW-0812">Transmembrane</keyword>
<accession>A0ABT1VST3</accession>
<comment type="cofactor">
    <cofactor evidence="14 15">
        <name>heme b</name>
        <dbReference type="ChEBI" id="CHEBI:60344"/>
    </cofactor>
    <text evidence="14 15">Binds 1 heme b (iron(II)-protoporphyrin IX) group per subunit.</text>
</comment>
<name>A0ABT1VST3_9PROT</name>
<dbReference type="EC" id="1.3.99.-" evidence="14 15"/>
<keyword evidence="17" id="KW-1185">Reference proteome</keyword>
<evidence type="ECO:0000256" key="10">
    <source>
        <dbReference type="ARBA" id="ARBA00023002"/>
    </source>
</evidence>
<comment type="caution">
    <text evidence="16">The sequence shown here is derived from an EMBL/GenBank/DDBJ whole genome shotgun (WGS) entry which is preliminary data.</text>
</comment>
<feature type="transmembrane region" description="Helical" evidence="14">
    <location>
        <begin position="95"/>
        <end position="112"/>
    </location>
</feature>
<evidence type="ECO:0000256" key="9">
    <source>
        <dbReference type="ARBA" id="ARBA00022989"/>
    </source>
</evidence>
<evidence type="ECO:0000256" key="6">
    <source>
        <dbReference type="ARBA" id="ARBA00022617"/>
    </source>
</evidence>
<dbReference type="PANTHER" id="PTHR40255">
    <property type="entry name" value="UPF0093 MEMBRANE PROTEIN SLR1790"/>
    <property type="match status" value="1"/>
</dbReference>
<evidence type="ECO:0000256" key="4">
    <source>
        <dbReference type="ARBA" id="ARBA00017504"/>
    </source>
</evidence>
<dbReference type="InterPro" id="IPR005265">
    <property type="entry name" value="HemJ-like"/>
</dbReference>
<dbReference type="PANTHER" id="PTHR40255:SF1">
    <property type="entry name" value="PROTOPORPHYRINOGEN IX OXIDASE"/>
    <property type="match status" value="1"/>
</dbReference>
<dbReference type="PIRSF" id="PIRSF004638">
    <property type="entry name" value="UCP004638"/>
    <property type="match status" value="1"/>
</dbReference>
<comment type="catalytic activity">
    <reaction evidence="13 14 15">
        <text>protoporphyrinogen IX + 3 A = protoporphyrin IX + 3 AH2</text>
        <dbReference type="Rhea" id="RHEA:62000"/>
        <dbReference type="ChEBI" id="CHEBI:13193"/>
        <dbReference type="ChEBI" id="CHEBI:17499"/>
        <dbReference type="ChEBI" id="CHEBI:57306"/>
        <dbReference type="ChEBI" id="CHEBI:57307"/>
    </reaction>
</comment>
<feature type="transmembrane region" description="Helical" evidence="14">
    <location>
        <begin position="62"/>
        <end position="83"/>
    </location>
</feature>
<dbReference type="Proteomes" id="UP001524547">
    <property type="component" value="Unassembled WGS sequence"/>
</dbReference>
<evidence type="ECO:0000256" key="2">
    <source>
        <dbReference type="ARBA" id="ARBA00005073"/>
    </source>
</evidence>
<sequence length="155" mass="17709">MIPALVWPALAPWIQWEKAGHLVSVIAWMAGLFYLPRLFVYHCEAPPGSAQSETFKVMERRLLRAITTPAMIAALFFGVLLVLTPGAVDWYAGWWWSKLGAVVLMLGFHGFCARWRRDFALDRNARPQRFFRMANEIPTVLMLVIVIAVIVQPHF</sequence>
<feature type="binding site" description="axial binding residue" evidence="14">
    <location>
        <position position="21"/>
    </location>
    <ligand>
        <name>heme</name>
        <dbReference type="ChEBI" id="CHEBI:30413"/>
    </ligand>
    <ligandPart>
        <name>Fe</name>
        <dbReference type="ChEBI" id="CHEBI:18248"/>
    </ligandPart>
</feature>
<dbReference type="EMBL" id="JAMZEJ010000001">
    <property type="protein sequence ID" value="MCQ8239401.1"/>
    <property type="molecule type" value="Genomic_DNA"/>
</dbReference>
<dbReference type="HAMAP" id="MF_02239">
    <property type="entry name" value="HemJ"/>
    <property type="match status" value="1"/>
</dbReference>
<evidence type="ECO:0000256" key="12">
    <source>
        <dbReference type="ARBA" id="ARBA00023136"/>
    </source>
</evidence>
<evidence type="ECO:0000256" key="13">
    <source>
        <dbReference type="ARBA" id="ARBA00048390"/>
    </source>
</evidence>
<evidence type="ECO:0000256" key="3">
    <source>
        <dbReference type="ARBA" id="ARBA00006501"/>
    </source>
</evidence>
<dbReference type="Pfam" id="PF03653">
    <property type="entry name" value="UPF0093"/>
    <property type="match status" value="1"/>
</dbReference>
<keyword evidence="11 14" id="KW-0408">Iron</keyword>
<keyword evidence="12 14" id="KW-0472">Membrane</keyword>
<evidence type="ECO:0000256" key="15">
    <source>
        <dbReference type="PIRNR" id="PIRNR004638"/>
    </source>
</evidence>
<dbReference type="RefSeq" id="WP_422918141.1">
    <property type="nucleotide sequence ID" value="NZ_JAMZEJ010000001.1"/>
</dbReference>
<keyword evidence="8 14" id="KW-0479">Metal-binding</keyword>
<proteinExistence type="inferred from homology"/>
<evidence type="ECO:0000256" key="5">
    <source>
        <dbReference type="ARBA" id="ARBA00022475"/>
    </source>
</evidence>
<feature type="binding site" description="axial binding residue" evidence="14">
    <location>
        <position position="98"/>
    </location>
    <ligand>
        <name>heme</name>
        <dbReference type="ChEBI" id="CHEBI:30413"/>
    </ligand>
    <ligandPart>
        <name>Fe</name>
        <dbReference type="ChEBI" id="CHEBI:18248"/>
    </ligandPart>
</feature>
<gene>
    <name evidence="16" type="primary">hemJ</name>
    <name evidence="16" type="ORF">NFI88_00920</name>
</gene>
<evidence type="ECO:0000256" key="11">
    <source>
        <dbReference type="ARBA" id="ARBA00023004"/>
    </source>
</evidence>
<evidence type="ECO:0000313" key="16">
    <source>
        <dbReference type="EMBL" id="MCQ8239401.1"/>
    </source>
</evidence>
<organism evidence="16 17">
    <name type="scientific">Rhizosaccharibacter radicis</name>
    <dbReference type="NCBI Taxonomy" id="2782605"/>
    <lineage>
        <taxon>Bacteria</taxon>
        <taxon>Pseudomonadati</taxon>
        <taxon>Pseudomonadota</taxon>
        <taxon>Alphaproteobacteria</taxon>
        <taxon>Acetobacterales</taxon>
        <taxon>Acetobacteraceae</taxon>
        <taxon>Rhizosaccharibacter</taxon>
    </lineage>
</organism>
<keyword evidence="6 14" id="KW-0349">Heme</keyword>
<feature type="transmembrane region" description="Helical" evidence="14">
    <location>
        <begin position="133"/>
        <end position="151"/>
    </location>
</feature>
<comment type="subcellular location">
    <subcellularLocation>
        <location evidence="1 14">Cell membrane</location>
        <topology evidence="1 14">Multi-pass membrane protein</topology>
    </subcellularLocation>
</comment>
<comment type="similarity">
    <text evidence="3 14 15">Belongs to the HemJ family.</text>
</comment>
<feature type="transmembrane region" description="Helical" evidence="14">
    <location>
        <begin position="20"/>
        <end position="41"/>
    </location>
</feature>
<comment type="function">
    <text evidence="14 15">Catalyzes the oxidation of protoporphyrinogen IX to protoporphyrin IX.</text>
</comment>
<evidence type="ECO:0000256" key="1">
    <source>
        <dbReference type="ARBA" id="ARBA00004651"/>
    </source>
</evidence>
<protein>
    <recommendedName>
        <fullName evidence="4 14">Protoporphyrinogen IX oxidase</fullName>
        <shortName evidence="14">PPO</shortName>
        <ecNumber evidence="14 15">1.3.99.-</ecNumber>
    </recommendedName>
</protein>
<evidence type="ECO:0000256" key="7">
    <source>
        <dbReference type="ARBA" id="ARBA00022692"/>
    </source>
</evidence>
<keyword evidence="9 14" id="KW-1133">Transmembrane helix</keyword>
<keyword evidence="10 14" id="KW-0560">Oxidoreductase</keyword>
<evidence type="ECO:0000256" key="8">
    <source>
        <dbReference type="ARBA" id="ARBA00022723"/>
    </source>
</evidence>
<reference evidence="16 17" key="1">
    <citation type="submission" date="2022-06" db="EMBL/GenBank/DDBJ databases">
        <title>Rhizosaccharibacter gen. nov. sp. nov. KSS12, endophytic bacteria isolated from sugarcane.</title>
        <authorList>
            <person name="Pitiwittayakul N."/>
        </authorList>
    </citation>
    <scope>NUCLEOTIDE SEQUENCE [LARGE SCALE GENOMIC DNA]</scope>
    <source>
        <strain evidence="16 17">KSS12</strain>
    </source>
</reference>
<comment type="pathway">
    <text evidence="2 14 15">Porphyrin-containing compound metabolism; protoporphyrin-IX biosynthesis; protoporphyrin-IX from protoporphyrinogen-IX: step 1/1.</text>
</comment>
<dbReference type="NCBIfam" id="TIGR00701">
    <property type="entry name" value="protoporphyrinogen oxidase HemJ"/>
    <property type="match status" value="1"/>
</dbReference>